<keyword evidence="2" id="KW-1277">Toxin-antitoxin system</keyword>
<dbReference type="InterPro" id="IPR007712">
    <property type="entry name" value="RelE/ParE_toxin"/>
</dbReference>
<dbReference type="Pfam" id="PF05016">
    <property type="entry name" value="ParE_toxin"/>
    <property type="match status" value="1"/>
</dbReference>
<proteinExistence type="inferred from homology"/>
<gene>
    <name evidence="3" type="ORF">F2P44_29630</name>
</gene>
<dbReference type="Proteomes" id="UP000621455">
    <property type="component" value="Unassembled WGS sequence"/>
</dbReference>
<dbReference type="EMBL" id="WHJG01000051">
    <property type="protein sequence ID" value="NHZ83395.1"/>
    <property type="molecule type" value="Genomic_DNA"/>
</dbReference>
<evidence type="ECO:0000256" key="2">
    <source>
        <dbReference type="ARBA" id="ARBA00022649"/>
    </source>
</evidence>
<dbReference type="RefSeq" id="WP_167093056.1">
    <property type="nucleotide sequence ID" value="NZ_WHJG01000051.1"/>
</dbReference>
<name>A0ABX0NK40_9BURK</name>
<dbReference type="Gene3D" id="3.30.2310.20">
    <property type="entry name" value="RelE-like"/>
    <property type="match status" value="1"/>
</dbReference>
<protein>
    <submittedName>
        <fullName evidence="3">Type II toxin-antitoxin system mRNA interferase toxin, RelE/StbE family</fullName>
    </submittedName>
</protein>
<comment type="caution">
    <text evidence="3">The sequence shown here is derived from an EMBL/GenBank/DDBJ whole genome shotgun (WGS) entry which is preliminary data.</text>
</comment>
<dbReference type="PANTHER" id="PTHR33755:SF6">
    <property type="entry name" value="PLASMID STABILIZATION SYSTEM PROTEIN"/>
    <property type="match status" value="1"/>
</dbReference>
<sequence length="95" mass="10699">MHVIHWKKQAINDLIKIAQHIARDSPASAEKMIDLIEGKVMPLAAHPNLGRAGRKRGTHELVAHESYIVIYRVLAKKVEILRVKHTAQQWPPASA</sequence>
<accession>A0ABX0NK40</accession>
<dbReference type="PANTHER" id="PTHR33755">
    <property type="entry name" value="TOXIN PARE1-RELATED"/>
    <property type="match status" value="1"/>
</dbReference>
<evidence type="ECO:0000256" key="1">
    <source>
        <dbReference type="ARBA" id="ARBA00006226"/>
    </source>
</evidence>
<dbReference type="InterPro" id="IPR035093">
    <property type="entry name" value="RelE/ParE_toxin_dom_sf"/>
</dbReference>
<evidence type="ECO:0000313" key="3">
    <source>
        <dbReference type="EMBL" id="NHZ83395.1"/>
    </source>
</evidence>
<organism evidence="3 4">
    <name type="scientific">Massilia frigida</name>
    <dbReference type="NCBI Taxonomy" id="2609281"/>
    <lineage>
        <taxon>Bacteria</taxon>
        <taxon>Pseudomonadati</taxon>
        <taxon>Pseudomonadota</taxon>
        <taxon>Betaproteobacteria</taxon>
        <taxon>Burkholderiales</taxon>
        <taxon>Oxalobacteraceae</taxon>
        <taxon>Telluria group</taxon>
        <taxon>Massilia</taxon>
    </lineage>
</organism>
<dbReference type="InterPro" id="IPR051803">
    <property type="entry name" value="TA_system_RelE-like_toxin"/>
</dbReference>
<reference evidence="3 4" key="1">
    <citation type="submission" date="2019-10" db="EMBL/GenBank/DDBJ databases">
        <title>Taxonomy of Antarctic Massilia spp.: description of Massilia rubra sp. nov., Massilia aquatica sp. nov., Massilia mucilaginosa sp. nov., Massilia frigida sp. nov. isolated from streams, lakes and regoliths.</title>
        <authorList>
            <person name="Holochova P."/>
            <person name="Sedlacek I."/>
            <person name="Kralova S."/>
            <person name="Maslanova I."/>
            <person name="Busse H.-J."/>
            <person name="Stankova E."/>
            <person name="Vrbovska V."/>
            <person name="Kovarovic V."/>
            <person name="Bartak M."/>
            <person name="Svec P."/>
            <person name="Pantucek R."/>
        </authorList>
    </citation>
    <scope>NUCLEOTIDE SEQUENCE [LARGE SCALE GENOMIC DNA]</scope>
    <source>
        <strain evidence="3 4">CCM 8695</strain>
    </source>
</reference>
<evidence type="ECO:0000313" key="4">
    <source>
        <dbReference type="Proteomes" id="UP000621455"/>
    </source>
</evidence>
<keyword evidence="4" id="KW-1185">Reference proteome</keyword>
<comment type="similarity">
    <text evidence="1">Belongs to the RelE toxin family.</text>
</comment>
<dbReference type="NCBIfam" id="TIGR02385">
    <property type="entry name" value="RelE_StbE"/>
    <property type="match status" value="1"/>
</dbReference>